<sequence>MQAGIDYKTTIVHAINVGCPALGRTIYSLDKPTSVNAWASAHGIDMGRSIVRVNDGEYWLRAEWDIDLPAHAVVQVIPVPQSGGGSNPLQALLMIAVAVAAVYTGGLAAAAYGASAGVAAGTVTAGMMAVQGGVSMAIMAAGSMLINAIVPAKSANVAQTATTSPTYSLQATGNSARLLDAIPVLYGRMKVTPDLASQPYSEYAGNNLYLYELFCISKGEVDVEQILIGTTDISSFSEIEYQVVGPNQPVTLFPDDVVTSDAVSGLELQAPNDSGGWVGPFVANPAATAANFIGFDINLPSGLFYAADDGSFQNLSLAFEVQAQLIDDAGNAAGAWIQLDSRTVTMSTAQPQMISYRYPVASGRYQVRARRVSDLNTDSRAQNRIQWAALRAYLPSQRYYGNVTLLAMRARATNSLNSSTAHDVNVIATRKLPVWNGYEWLPPRPTQSIAWAIADAARNSDYSLGLADRRIDLDELLRLDAVWAARGDEFNGVFDSVGTFWDALTTICAAGRAIPMYFGGTISVVRDEIKTARTAMFTQQRMAPGSLEIDYGFYSIDSPDYVTIEYMDESTWSWQTVSCIPAGSPARKEKRIQMVGPTKRRQAFAEGIYKAYANRDQRKSITLTTDLAGLIPLYGDLVGIAHDMPKWGISGEVDGVSGTTIHTNQVLEWTPGAQHYVYFQKRNGAPTGALRVAEPQSNFDGQAVELLDPLPDDFYFSDGYSEDATAFSFGPALDQVMQDARLISAEPRVGGQVDLTFVNNAESPHTAELGLSPPPPASPSLLPGVIHAPIVPEVTANAKIVPGSVVITAAPAAGAASYEYEGSPDAGTTWLALGESESNSLTVSVGLGTWEFRVRAFGMSGLAGPYATWTGVVEKFVYLPVGPTLTLRAPLTGNDVSIEIQRAQSVDYYHAQVVVGGVVKFEAEITAQNFAWSLSQAQQCGAVAPSFDIRIAAGNIAGQGPFSTITVNSVPPSAPTVVASSGDTQVVLSWSPTGSIHTSAYVLRRGTTSLYVGSATSAAVDRGATYTVAAIGDWNAEGPPTTIEVPATNPPDNGGGGGGG</sequence>
<dbReference type="eggNOG" id="COG4733">
    <property type="taxonomic scope" value="Bacteria"/>
</dbReference>
<evidence type="ECO:0000256" key="1">
    <source>
        <dbReference type="SAM" id="MobiDB-lite"/>
    </source>
</evidence>
<dbReference type="Proteomes" id="UP000008316">
    <property type="component" value="Chromosome 1"/>
</dbReference>
<dbReference type="EMBL" id="CP002599">
    <property type="protein sequence ID" value="AEA59780.1"/>
    <property type="molecule type" value="Genomic_DNA"/>
</dbReference>
<dbReference type="STRING" id="999541.bgla_1g10970"/>
<evidence type="ECO:0000313" key="5">
    <source>
        <dbReference type="Proteomes" id="UP000008316"/>
    </source>
</evidence>
<dbReference type="Pfam" id="PF24801">
    <property type="entry name" value="FNIII-A_GpJ"/>
    <property type="match status" value="1"/>
</dbReference>
<organism evidence="4 5">
    <name type="scientific">Burkholderia gladioli (strain BSR3)</name>
    <dbReference type="NCBI Taxonomy" id="999541"/>
    <lineage>
        <taxon>Bacteria</taxon>
        <taxon>Pseudomonadati</taxon>
        <taxon>Pseudomonadota</taxon>
        <taxon>Betaproteobacteria</taxon>
        <taxon>Burkholderiales</taxon>
        <taxon>Burkholderiaceae</taxon>
        <taxon>Burkholderia</taxon>
    </lineage>
</organism>
<proteinExistence type="predicted"/>
<keyword evidence="2" id="KW-0472">Membrane</keyword>
<dbReference type="AlphaFoldDB" id="F2L9L7"/>
<gene>
    <name evidence="4" type="ordered locus">bgla_1g10970</name>
</gene>
<dbReference type="InterPro" id="IPR055385">
    <property type="entry name" value="GpJ_HDII-ins2"/>
</dbReference>
<accession>F2L9L7</accession>
<keyword evidence="5" id="KW-1185">Reference proteome</keyword>
<dbReference type="KEGG" id="bgd:bgla_1g10970"/>
<keyword evidence="2" id="KW-1133">Transmembrane helix</keyword>
<dbReference type="HOGENOM" id="CLU_008822_0_0_4"/>
<evidence type="ECO:0000256" key="2">
    <source>
        <dbReference type="SAM" id="Phobius"/>
    </source>
</evidence>
<protein>
    <recommendedName>
        <fullName evidence="3">Tip attachment protein J HDII-ins2 domain-containing protein</fullName>
    </recommendedName>
</protein>
<dbReference type="NCBIfam" id="NF040662">
    <property type="entry name" value="attach_TipJ_rel"/>
    <property type="match status" value="1"/>
</dbReference>
<dbReference type="RefSeq" id="WP_013697131.1">
    <property type="nucleotide sequence ID" value="NC_015381.1"/>
</dbReference>
<feature type="region of interest" description="Disordered" evidence="1">
    <location>
        <begin position="1037"/>
        <end position="1060"/>
    </location>
</feature>
<name>F2L9L7_BURGS</name>
<feature type="transmembrane region" description="Helical" evidence="2">
    <location>
        <begin position="126"/>
        <end position="150"/>
    </location>
</feature>
<feature type="transmembrane region" description="Helical" evidence="2">
    <location>
        <begin position="91"/>
        <end position="114"/>
    </location>
</feature>
<feature type="domain" description="Tip attachment protein J HDII-ins2" evidence="3">
    <location>
        <begin position="280"/>
        <end position="392"/>
    </location>
</feature>
<evidence type="ECO:0000313" key="4">
    <source>
        <dbReference type="EMBL" id="AEA59780.1"/>
    </source>
</evidence>
<keyword evidence="2" id="KW-0812">Transmembrane</keyword>
<reference evidence="4 5" key="1">
    <citation type="journal article" date="2011" name="J. Bacteriol.">
        <title>Complete genome sequence of Burkholderia gladioli BSR3.</title>
        <authorList>
            <person name="Seo Y.S."/>
            <person name="Lim J."/>
            <person name="Choi B.S."/>
            <person name="Kim H."/>
            <person name="Goo E."/>
            <person name="Lee B."/>
            <person name="Lim J.S."/>
            <person name="Choi I.Y."/>
            <person name="Moon J.S."/>
            <person name="Kim J."/>
            <person name="Hwang I."/>
        </authorList>
    </citation>
    <scope>NUCLEOTIDE SEQUENCE [LARGE SCALE GENOMIC DNA]</scope>
    <source>
        <strain evidence="4 5">BSR3</strain>
    </source>
</reference>
<evidence type="ECO:0000259" key="3">
    <source>
        <dbReference type="Pfam" id="PF24801"/>
    </source>
</evidence>